<dbReference type="HOGENOM" id="CLU_066016_0_0_6"/>
<dbReference type="RefSeq" id="WP_042825118.1">
    <property type="nucleotide sequence ID" value="NZ_KN173626.1"/>
</dbReference>
<dbReference type="Gene3D" id="1.10.10.2830">
    <property type="match status" value="1"/>
</dbReference>
<dbReference type="InterPro" id="IPR004437">
    <property type="entry name" value="ParB/RepB/Spo0J"/>
</dbReference>
<keyword evidence="2" id="KW-0175">Coiled coil</keyword>
<evidence type="ECO:0000313" key="6">
    <source>
        <dbReference type="Proteomes" id="UP000028012"/>
    </source>
</evidence>
<dbReference type="SUPFAM" id="SSF110849">
    <property type="entry name" value="ParB/Sulfiredoxin"/>
    <property type="match status" value="1"/>
</dbReference>
<dbReference type="EMBL" id="JPHD02000143">
    <property type="protein sequence ID" value="KGE50300.1"/>
    <property type="molecule type" value="Genomic_DNA"/>
</dbReference>
<dbReference type="InterPro" id="IPR040873">
    <property type="entry name" value="SoPB_HTH"/>
</dbReference>
<dbReference type="GO" id="GO:0005694">
    <property type="term" value="C:chromosome"/>
    <property type="evidence" value="ECO:0007669"/>
    <property type="project" value="TreeGrafter"/>
</dbReference>
<feature type="coiled-coil region" evidence="2">
    <location>
        <begin position="45"/>
        <end position="72"/>
    </location>
</feature>
<dbReference type="InterPro" id="IPR003115">
    <property type="entry name" value="ParB_N"/>
</dbReference>
<name>A0A098PTG5_9XANT</name>
<protein>
    <submittedName>
        <fullName evidence="5">Replication protein B</fullName>
    </submittedName>
</protein>
<dbReference type="Pfam" id="PF02195">
    <property type="entry name" value="ParB_N"/>
    <property type="match status" value="1"/>
</dbReference>
<dbReference type="GO" id="GO:0003677">
    <property type="term" value="F:DNA binding"/>
    <property type="evidence" value="ECO:0007669"/>
    <property type="project" value="InterPro"/>
</dbReference>
<dbReference type="InterPro" id="IPR036086">
    <property type="entry name" value="ParB/Sulfiredoxin_sf"/>
</dbReference>
<dbReference type="Gene3D" id="3.90.1530.10">
    <property type="entry name" value="Conserved hypothetical protein from pyrococcus furiosus pfu- 392566-001, ParB domain"/>
    <property type="match status" value="1"/>
</dbReference>
<dbReference type="STRING" id="325777.GW15_0221205"/>
<feature type="domain" description="ParB-like N-terminal" evidence="4">
    <location>
        <begin position="76"/>
        <end position="174"/>
    </location>
</feature>
<dbReference type="GO" id="GO:0007059">
    <property type="term" value="P:chromosome segregation"/>
    <property type="evidence" value="ECO:0007669"/>
    <property type="project" value="TreeGrafter"/>
</dbReference>
<dbReference type="Pfam" id="PF18090">
    <property type="entry name" value="SoPB_HTH"/>
    <property type="match status" value="1"/>
</dbReference>
<dbReference type="CDD" id="cd16405">
    <property type="entry name" value="RepB_like_N"/>
    <property type="match status" value="1"/>
</dbReference>
<dbReference type="AlphaFoldDB" id="A0A098PTG5"/>
<dbReference type="NCBIfam" id="TIGR00180">
    <property type="entry name" value="parB_part"/>
    <property type="match status" value="1"/>
</dbReference>
<proteinExistence type="inferred from homology"/>
<accession>A0A098PTG5</accession>
<reference evidence="5 6" key="1">
    <citation type="submission" date="2014-09" db="EMBL/GenBank/DDBJ databases">
        <title>A draft genome sequence for Xanthomonas axonopodis pv. vasculorum NCPPB 900.</title>
        <authorList>
            <person name="Harrison J."/>
            <person name="Studholme D.J."/>
        </authorList>
    </citation>
    <scope>NUCLEOTIDE SEQUENCE [LARGE SCALE GENOMIC DNA]</scope>
    <source>
        <strain evidence="5 6">NCPPB 900</strain>
    </source>
</reference>
<evidence type="ECO:0000256" key="1">
    <source>
        <dbReference type="ARBA" id="ARBA00006295"/>
    </source>
</evidence>
<dbReference type="PANTHER" id="PTHR33375:SF1">
    <property type="entry name" value="CHROMOSOME-PARTITIONING PROTEIN PARB-RELATED"/>
    <property type="match status" value="1"/>
</dbReference>
<evidence type="ECO:0000259" key="4">
    <source>
        <dbReference type="SMART" id="SM00470"/>
    </source>
</evidence>
<comment type="similarity">
    <text evidence="1">Belongs to the ParB family.</text>
</comment>
<organism evidence="5 6">
    <name type="scientific">Xanthomonas axonopodis pv. vasculorum</name>
    <dbReference type="NCBI Taxonomy" id="325777"/>
    <lineage>
        <taxon>Bacteria</taxon>
        <taxon>Pseudomonadati</taxon>
        <taxon>Pseudomonadota</taxon>
        <taxon>Gammaproteobacteria</taxon>
        <taxon>Lysobacterales</taxon>
        <taxon>Lysobacteraceae</taxon>
        <taxon>Xanthomonas</taxon>
    </lineage>
</organism>
<dbReference type="PANTHER" id="PTHR33375">
    <property type="entry name" value="CHROMOSOME-PARTITIONING PROTEIN PARB-RELATED"/>
    <property type="match status" value="1"/>
</dbReference>
<gene>
    <name evidence="5" type="ORF">GW15_0221205</name>
</gene>
<dbReference type="InterPro" id="IPR037972">
    <property type="entry name" value="RepB_N"/>
</dbReference>
<dbReference type="eggNOG" id="COG1475">
    <property type="taxonomic scope" value="Bacteria"/>
</dbReference>
<dbReference type="InterPro" id="IPR050336">
    <property type="entry name" value="Chromosome_partition/occlusion"/>
</dbReference>
<comment type="caution">
    <text evidence="5">The sequence shown here is derived from an EMBL/GenBank/DDBJ whole genome shotgun (WGS) entry which is preliminary data.</text>
</comment>
<dbReference type="SUPFAM" id="SSF109709">
    <property type="entry name" value="KorB DNA-binding domain-like"/>
    <property type="match status" value="1"/>
</dbReference>
<sequence length="332" mass="36702">MSKQKARSAALLGAMDGEGFPPLAHGAGSGSARPDSSVPALGMVSELARDELRLARERVAQLQGQLDAVAAAGSVQLVDPAKITHTQYRDRDELGFRDEKYEELKEDIRRKGRNEQPILLRPARAENVAAGFEFEVVWGHRRHRVTSELGIPVEAIVRDVTDREAVLLMSSENARREGLSQYEQARKYRTWLKAGLFENMVAIAEAEGVHKATISRIMSINDLPDEVFAALKDPRKVTGLFAAKFLQAAETNEEAVASLKDMEKKLTPAELLKKVAPVGPKMDPIEFKAGERRIFEAVPVAAEGGTKFSELRLHIELDQDKLRRLAEFAASL</sequence>
<feature type="region of interest" description="Disordered" evidence="3">
    <location>
        <begin position="1"/>
        <end position="37"/>
    </location>
</feature>
<evidence type="ECO:0000256" key="2">
    <source>
        <dbReference type="SAM" id="Coils"/>
    </source>
</evidence>
<dbReference type="SMART" id="SM00470">
    <property type="entry name" value="ParB"/>
    <property type="match status" value="1"/>
</dbReference>
<evidence type="ECO:0000256" key="3">
    <source>
        <dbReference type="SAM" id="MobiDB-lite"/>
    </source>
</evidence>
<dbReference type="Proteomes" id="UP000028012">
    <property type="component" value="Unassembled WGS sequence"/>
</dbReference>
<evidence type="ECO:0000313" key="5">
    <source>
        <dbReference type="EMBL" id="KGE50300.1"/>
    </source>
</evidence>